<comment type="function">
    <text evidence="9 10">This protein specifically catalyzes the removal of signal peptides from prolipoproteins.</text>
</comment>
<dbReference type="PROSITE" id="PS00855">
    <property type="entry name" value="SPASE_II"/>
    <property type="match status" value="1"/>
</dbReference>
<dbReference type="NCBIfam" id="TIGR00077">
    <property type="entry name" value="lspA"/>
    <property type="match status" value="1"/>
</dbReference>
<evidence type="ECO:0000256" key="4">
    <source>
        <dbReference type="ARBA" id="ARBA00022692"/>
    </source>
</evidence>
<evidence type="ECO:0000256" key="1">
    <source>
        <dbReference type="ARBA" id="ARBA00006139"/>
    </source>
</evidence>
<feature type="active site" evidence="9">
    <location>
        <position position="112"/>
    </location>
</feature>
<dbReference type="PANTHER" id="PTHR33695:SF1">
    <property type="entry name" value="LIPOPROTEIN SIGNAL PEPTIDASE"/>
    <property type="match status" value="1"/>
</dbReference>
<comment type="catalytic activity">
    <reaction evidence="9 10">
        <text>Release of signal peptides from bacterial membrane prolipoproteins. Hydrolyzes -Xaa-Yaa-Zaa-|-(S,diacylglyceryl)Cys-, in which Xaa is hydrophobic (preferably Leu), and Yaa (Ala or Ser) and Zaa (Gly or Ala) have small, neutral side chains.</text>
        <dbReference type="EC" id="3.4.23.36"/>
    </reaction>
</comment>
<gene>
    <name evidence="9" type="primary">lspA</name>
    <name evidence="12" type="ORF">HYD_5730</name>
</gene>
<keyword evidence="7 9" id="KW-1133">Transmembrane helix</keyword>
<evidence type="ECO:0000256" key="10">
    <source>
        <dbReference type="RuleBase" id="RU000594"/>
    </source>
</evidence>
<accession>A0ABM7VA87</accession>
<evidence type="ECO:0000313" key="13">
    <source>
        <dbReference type="Proteomes" id="UP001320209"/>
    </source>
</evidence>
<comment type="pathway">
    <text evidence="9">Protein modification; lipoprotein biosynthesis (signal peptide cleavage).</text>
</comment>
<dbReference type="PRINTS" id="PR00781">
    <property type="entry name" value="LIPOSIGPTASE"/>
</dbReference>
<feature type="transmembrane region" description="Helical" evidence="9">
    <location>
        <begin position="123"/>
        <end position="146"/>
    </location>
</feature>
<organism evidence="12 13">
    <name type="scientific">Candidatus Hydrogenosomobacter endosymbioticus</name>
    <dbReference type="NCBI Taxonomy" id="2558174"/>
    <lineage>
        <taxon>Bacteria</taxon>
        <taxon>Pseudomonadati</taxon>
        <taxon>Pseudomonadota</taxon>
        <taxon>Alphaproteobacteria</taxon>
        <taxon>Holosporales</taxon>
        <taxon>Holosporaceae</taxon>
        <taxon>Candidatus Hydrogenosomobacter</taxon>
    </lineage>
</organism>
<comment type="subcellular location">
    <subcellularLocation>
        <location evidence="9">Cell membrane</location>
        <topology evidence="9">Multi-pass membrane protein</topology>
    </subcellularLocation>
</comment>
<feature type="transmembrane region" description="Helical" evidence="9">
    <location>
        <begin position="92"/>
        <end position="111"/>
    </location>
</feature>
<feature type="transmembrane region" description="Helical" evidence="9">
    <location>
        <begin position="59"/>
        <end position="80"/>
    </location>
</feature>
<dbReference type="Proteomes" id="UP001320209">
    <property type="component" value="Chromosome"/>
</dbReference>
<evidence type="ECO:0000256" key="5">
    <source>
        <dbReference type="ARBA" id="ARBA00022750"/>
    </source>
</evidence>
<keyword evidence="4 9" id="KW-0812">Transmembrane</keyword>
<protein>
    <recommendedName>
        <fullName evidence="9">Lipoprotein signal peptidase</fullName>
        <ecNumber evidence="9">3.4.23.36</ecNumber>
    </recommendedName>
    <alternativeName>
        <fullName evidence="9">Prolipoprotein signal peptidase</fullName>
    </alternativeName>
    <alternativeName>
        <fullName evidence="9">Signal peptidase II</fullName>
        <shortName evidence="9">SPase II</shortName>
    </alternativeName>
</protein>
<evidence type="ECO:0000256" key="11">
    <source>
        <dbReference type="RuleBase" id="RU004181"/>
    </source>
</evidence>
<keyword evidence="8 9" id="KW-0472">Membrane</keyword>
<evidence type="ECO:0000256" key="7">
    <source>
        <dbReference type="ARBA" id="ARBA00022989"/>
    </source>
</evidence>
<keyword evidence="13" id="KW-1185">Reference proteome</keyword>
<evidence type="ECO:0000256" key="8">
    <source>
        <dbReference type="ARBA" id="ARBA00023136"/>
    </source>
</evidence>
<keyword evidence="3 9" id="KW-0645">Protease</keyword>
<dbReference type="EC" id="3.4.23.36" evidence="9"/>
<comment type="caution">
    <text evidence="9">Lacks conserved residue(s) required for the propagation of feature annotation.</text>
</comment>
<comment type="similarity">
    <text evidence="1 9 11">Belongs to the peptidase A8 family.</text>
</comment>
<dbReference type="PANTHER" id="PTHR33695">
    <property type="entry name" value="LIPOPROTEIN SIGNAL PEPTIDASE"/>
    <property type="match status" value="1"/>
</dbReference>
<keyword evidence="5 9" id="KW-0064">Aspartyl protease</keyword>
<sequence>MGKRDVFISIVIVVSSILIDQITKRYAQCIKANTVIVDGLVNFVYSWNKGVSWGIFSSFGQPAIVLTALLIVLVLVFWLYRAPLVRKVGISFMIGGAIGNLIDRIIYGAVFDFLDFYHGEWHFPAFNVADILISVGVIISVTESLYDCKNKRV</sequence>
<keyword evidence="2 9" id="KW-1003">Cell membrane</keyword>
<evidence type="ECO:0000256" key="6">
    <source>
        <dbReference type="ARBA" id="ARBA00022801"/>
    </source>
</evidence>
<name>A0ABM7VA87_9PROT</name>
<feature type="active site" evidence="9">
    <location>
        <position position="130"/>
    </location>
</feature>
<evidence type="ECO:0000256" key="9">
    <source>
        <dbReference type="HAMAP-Rule" id="MF_00161"/>
    </source>
</evidence>
<evidence type="ECO:0000256" key="3">
    <source>
        <dbReference type="ARBA" id="ARBA00022670"/>
    </source>
</evidence>
<evidence type="ECO:0000313" key="12">
    <source>
        <dbReference type="EMBL" id="BDB96440.1"/>
    </source>
</evidence>
<reference evidence="12" key="1">
    <citation type="submission" date="2021-10" db="EMBL/GenBank/DDBJ databases">
        <title>Genome Sequence of The Candidatus Hydrogeosomobacter endosymbioticus, an Intracellular Bacterial Symbiont of the Anaerobic Ciliate GW7.</title>
        <authorList>
            <person name="Shiohama Y."/>
            <person name="Shinzato N."/>
        </authorList>
    </citation>
    <scope>NUCLEOTIDE SEQUENCE [LARGE SCALE GENOMIC DNA]</scope>
    <source>
        <strain evidence="12">200920</strain>
    </source>
</reference>
<proteinExistence type="inferred from homology"/>
<dbReference type="HAMAP" id="MF_00161">
    <property type="entry name" value="LspA"/>
    <property type="match status" value="1"/>
</dbReference>
<dbReference type="EMBL" id="AP025225">
    <property type="protein sequence ID" value="BDB96440.1"/>
    <property type="molecule type" value="Genomic_DNA"/>
</dbReference>
<dbReference type="Pfam" id="PF01252">
    <property type="entry name" value="Peptidase_A8"/>
    <property type="match status" value="1"/>
</dbReference>
<dbReference type="RefSeq" id="WP_236864816.1">
    <property type="nucleotide sequence ID" value="NZ_AP025225.1"/>
</dbReference>
<keyword evidence="6 9" id="KW-0378">Hydrolase</keyword>
<evidence type="ECO:0000256" key="2">
    <source>
        <dbReference type="ARBA" id="ARBA00022475"/>
    </source>
</evidence>
<dbReference type="InterPro" id="IPR001872">
    <property type="entry name" value="Peptidase_A8"/>
</dbReference>